<evidence type="ECO:0000259" key="1">
    <source>
        <dbReference type="Pfam" id="PF16561"/>
    </source>
</evidence>
<dbReference type="EMBL" id="JACHHY010000006">
    <property type="protein sequence ID" value="MBB5017928.1"/>
    <property type="molecule type" value="Genomic_DNA"/>
</dbReference>
<accession>A0A840MH05</accession>
<organism evidence="2 3">
    <name type="scientific">Chitinivorax tropicus</name>
    <dbReference type="NCBI Taxonomy" id="714531"/>
    <lineage>
        <taxon>Bacteria</taxon>
        <taxon>Pseudomonadati</taxon>
        <taxon>Pseudomonadota</taxon>
        <taxon>Betaproteobacteria</taxon>
        <taxon>Chitinivorax</taxon>
    </lineage>
</organism>
<dbReference type="Proteomes" id="UP000575898">
    <property type="component" value="Unassembled WGS sequence"/>
</dbReference>
<dbReference type="InterPro" id="IPR013783">
    <property type="entry name" value="Ig-like_fold"/>
</dbReference>
<dbReference type="Gene3D" id="2.60.40.10">
    <property type="entry name" value="Immunoglobulins"/>
    <property type="match status" value="1"/>
</dbReference>
<dbReference type="GO" id="GO:0016747">
    <property type="term" value="F:acyltransferase activity, transferring groups other than amino-acyl groups"/>
    <property type="evidence" value="ECO:0007669"/>
    <property type="project" value="TreeGrafter"/>
</dbReference>
<evidence type="ECO:0000313" key="3">
    <source>
        <dbReference type="Proteomes" id="UP000575898"/>
    </source>
</evidence>
<sequence length="350" mass="39307">MNPSLIGLQSVLKTQLELAGGLHAVTFQLHAPQACEVLLIGEMTDWQAHPIPMVRDALGNWATTLNLRAGQWIYKFWVDGQYLHDPNNPLMASDGWGGFHSYLLLGDGDWADHDVPHGELIKLTMQSNVLGQQAEVTLYLPPAYQPSQAYPLLYLMHGHRTRGNQWPSNGLIQHFMDNLLAQQVISPFVIAMPTVDGALPLDTLESFLVDELYERLTRWFAIRPGPSNTAIAGMTPHALGAFNLAWHRPDRFGFVAPVSAFFLDETLAALATHPFTTTFGIKLYCGTEDYVYPLNERFAQILKQNQISFDYMRVAGGHTWRYWNSITRDLLQTISGFYLQSTSPLTDPHA</sequence>
<name>A0A840MH05_9PROT</name>
<dbReference type="InterPro" id="IPR000801">
    <property type="entry name" value="Esterase-like"/>
</dbReference>
<dbReference type="InterPro" id="IPR050583">
    <property type="entry name" value="Mycobacterial_A85_antigen"/>
</dbReference>
<gene>
    <name evidence="2" type="ORF">HNQ59_001213</name>
</gene>
<dbReference type="PANTHER" id="PTHR48098:SF1">
    <property type="entry name" value="DIACYLGLYCEROL ACYLTRANSFERASE_MYCOLYLTRANSFERASE AG85A"/>
    <property type="match status" value="1"/>
</dbReference>
<dbReference type="SUPFAM" id="SSF81296">
    <property type="entry name" value="E set domains"/>
    <property type="match status" value="1"/>
</dbReference>
<dbReference type="Pfam" id="PF00756">
    <property type="entry name" value="Esterase"/>
    <property type="match status" value="1"/>
</dbReference>
<comment type="caution">
    <text evidence="2">The sequence shown here is derived from an EMBL/GenBank/DDBJ whole genome shotgun (WGS) entry which is preliminary data.</text>
</comment>
<feature type="domain" description="AMP-activated protein kinase glycogen-binding" evidence="1">
    <location>
        <begin position="33"/>
        <end position="102"/>
    </location>
</feature>
<protein>
    <submittedName>
        <fullName evidence="2">Enterochelin esterase family protein</fullName>
    </submittedName>
</protein>
<evidence type="ECO:0000313" key="2">
    <source>
        <dbReference type="EMBL" id="MBB5017928.1"/>
    </source>
</evidence>
<dbReference type="InterPro" id="IPR014756">
    <property type="entry name" value="Ig_E-set"/>
</dbReference>
<dbReference type="PANTHER" id="PTHR48098">
    <property type="entry name" value="ENTEROCHELIN ESTERASE-RELATED"/>
    <property type="match status" value="1"/>
</dbReference>
<dbReference type="Pfam" id="PF16561">
    <property type="entry name" value="AMPK1_CBM"/>
    <property type="match status" value="1"/>
</dbReference>
<dbReference type="RefSeq" id="WP_184036468.1">
    <property type="nucleotide sequence ID" value="NZ_JACHHY010000006.1"/>
</dbReference>
<reference evidence="2 3" key="1">
    <citation type="submission" date="2020-08" db="EMBL/GenBank/DDBJ databases">
        <title>Genomic Encyclopedia of Type Strains, Phase IV (KMG-IV): sequencing the most valuable type-strain genomes for metagenomic binning, comparative biology and taxonomic classification.</title>
        <authorList>
            <person name="Goeker M."/>
        </authorList>
    </citation>
    <scope>NUCLEOTIDE SEQUENCE [LARGE SCALE GENOMIC DNA]</scope>
    <source>
        <strain evidence="2 3">DSM 27165</strain>
    </source>
</reference>
<dbReference type="Gene3D" id="3.40.50.1820">
    <property type="entry name" value="alpha/beta hydrolase"/>
    <property type="match status" value="1"/>
</dbReference>
<dbReference type="InterPro" id="IPR029058">
    <property type="entry name" value="AB_hydrolase_fold"/>
</dbReference>
<dbReference type="InterPro" id="IPR032640">
    <property type="entry name" value="AMPK1_CBM"/>
</dbReference>
<proteinExistence type="predicted"/>
<dbReference type="CDD" id="cd02859">
    <property type="entry name" value="E_set_AMPKbeta_like_N"/>
    <property type="match status" value="1"/>
</dbReference>
<keyword evidence="3" id="KW-1185">Reference proteome</keyword>
<dbReference type="AlphaFoldDB" id="A0A840MH05"/>
<dbReference type="SUPFAM" id="SSF53474">
    <property type="entry name" value="alpha/beta-Hydrolases"/>
    <property type="match status" value="1"/>
</dbReference>